<evidence type="ECO:0000313" key="2">
    <source>
        <dbReference type="Proteomes" id="UP000887565"/>
    </source>
</evidence>
<organism evidence="2 3">
    <name type="scientific">Romanomermis culicivorax</name>
    <name type="common">Nematode worm</name>
    <dbReference type="NCBI Taxonomy" id="13658"/>
    <lineage>
        <taxon>Eukaryota</taxon>
        <taxon>Metazoa</taxon>
        <taxon>Ecdysozoa</taxon>
        <taxon>Nematoda</taxon>
        <taxon>Enoplea</taxon>
        <taxon>Dorylaimia</taxon>
        <taxon>Mermithida</taxon>
        <taxon>Mermithoidea</taxon>
        <taxon>Mermithidae</taxon>
        <taxon>Romanomermis</taxon>
    </lineage>
</organism>
<protein>
    <submittedName>
        <fullName evidence="3">Secreted protein</fullName>
    </submittedName>
</protein>
<dbReference type="Proteomes" id="UP000887565">
    <property type="component" value="Unplaced"/>
</dbReference>
<accession>A0A915J4X6</accession>
<reference evidence="3" key="1">
    <citation type="submission" date="2022-11" db="UniProtKB">
        <authorList>
            <consortium name="WormBaseParasite"/>
        </authorList>
    </citation>
    <scope>IDENTIFICATION</scope>
</reference>
<sequence>MYFLCKLLLAFASVAILQARVKRDEPDIRMPHFNIDLLDPSFASYNLPQCTSDVNECMKNLHTEAIKCVVKLRANPAAAQCMANDEQVKSGHEQFQKNSFKWHKSVELCLKGQECSGDHCLQSPPPEPVPARFVRVSNFRFLERQVFDEL</sequence>
<proteinExistence type="predicted"/>
<feature type="signal peptide" evidence="1">
    <location>
        <begin position="1"/>
        <end position="19"/>
    </location>
</feature>
<keyword evidence="2" id="KW-1185">Reference proteome</keyword>
<evidence type="ECO:0000256" key="1">
    <source>
        <dbReference type="SAM" id="SignalP"/>
    </source>
</evidence>
<keyword evidence="1" id="KW-0732">Signal</keyword>
<dbReference type="AlphaFoldDB" id="A0A915J4X6"/>
<dbReference type="WBParaSite" id="nRc.2.0.1.t20772-RA">
    <property type="protein sequence ID" value="nRc.2.0.1.t20772-RA"/>
    <property type="gene ID" value="nRc.2.0.1.g20772"/>
</dbReference>
<name>A0A915J4X6_ROMCU</name>
<feature type="chain" id="PRO_5037318232" evidence="1">
    <location>
        <begin position="20"/>
        <end position="150"/>
    </location>
</feature>
<evidence type="ECO:0000313" key="3">
    <source>
        <dbReference type="WBParaSite" id="nRc.2.0.1.t20772-RA"/>
    </source>
</evidence>